<evidence type="ECO:0000313" key="1">
    <source>
        <dbReference type="EMBL" id="PJJ60273.1"/>
    </source>
</evidence>
<proteinExistence type="predicted"/>
<reference evidence="1 2" key="1">
    <citation type="submission" date="2017-11" db="EMBL/GenBank/DDBJ databases">
        <title>Genomic Encyclopedia of Archaeal and Bacterial Type Strains, Phase II (KMG-II): From Individual Species to Whole Genera.</title>
        <authorList>
            <person name="Goeker M."/>
        </authorList>
    </citation>
    <scope>NUCLEOTIDE SEQUENCE [LARGE SCALE GENOMIC DNA]</scope>
    <source>
        <strain evidence="1 2">DSM 11115</strain>
    </source>
</reference>
<gene>
    <name evidence="1" type="ORF">CLV45_1698</name>
</gene>
<comment type="caution">
    <text evidence="1">The sequence shown here is derived from an EMBL/GenBank/DDBJ whole genome shotgun (WGS) entry which is preliminary data.</text>
</comment>
<protein>
    <submittedName>
        <fullName evidence="1">Uncharacterized protein</fullName>
    </submittedName>
</protein>
<accession>A0A2M9BQQ0</accession>
<sequence>MQRRFALSKPPKTTTQVRVMPRGEIIKKKLPADLPQTKLLFITYEAAEVPSQRPKGMNPMQYGAHKDHNSVIGEANTQLQETAAQYPYAYRITTDDSIAYYQDHGYKYLFFNSSFYTFIAGEYIGYNPNRGTLYPESVDAYIRDLTTNDKYVFNFVGERDTYKYRVMVEMLLKKIAKQF</sequence>
<name>A0A2M9BQQ0_9BACT</name>
<dbReference type="AlphaFoldDB" id="A0A2M9BQQ0"/>
<dbReference type="Proteomes" id="UP000228535">
    <property type="component" value="Unassembled WGS sequence"/>
</dbReference>
<keyword evidence="2" id="KW-1185">Reference proteome</keyword>
<dbReference type="OrthoDB" id="9856198at2"/>
<organism evidence="1 2">
    <name type="scientific">Hymenobacter chitinivorans DSM 11115</name>
    <dbReference type="NCBI Taxonomy" id="1121954"/>
    <lineage>
        <taxon>Bacteria</taxon>
        <taxon>Pseudomonadati</taxon>
        <taxon>Bacteroidota</taxon>
        <taxon>Cytophagia</taxon>
        <taxon>Cytophagales</taxon>
        <taxon>Hymenobacteraceae</taxon>
        <taxon>Hymenobacter</taxon>
    </lineage>
</organism>
<evidence type="ECO:0000313" key="2">
    <source>
        <dbReference type="Proteomes" id="UP000228535"/>
    </source>
</evidence>
<dbReference type="EMBL" id="PGFA01000001">
    <property type="protein sequence ID" value="PJJ60273.1"/>
    <property type="molecule type" value="Genomic_DNA"/>
</dbReference>
<dbReference type="RefSeq" id="WP_100335931.1">
    <property type="nucleotide sequence ID" value="NZ_PGFA01000001.1"/>
</dbReference>